<feature type="binding site" evidence="5">
    <location>
        <position position="104"/>
    </location>
    <ligand>
        <name>S-adenosyl-L-methionine</name>
        <dbReference type="ChEBI" id="CHEBI:59789"/>
    </ligand>
</feature>
<dbReference type="NCBIfam" id="NF000499">
    <property type="entry name" value="Erm23S_rRNA_broad"/>
    <property type="match status" value="1"/>
</dbReference>
<dbReference type="GO" id="GO:0005829">
    <property type="term" value="C:cytosol"/>
    <property type="evidence" value="ECO:0007669"/>
    <property type="project" value="TreeGrafter"/>
</dbReference>
<evidence type="ECO:0000313" key="9">
    <source>
        <dbReference type="Proteomes" id="UP000050867"/>
    </source>
</evidence>
<protein>
    <submittedName>
        <fullName evidence="8">rRNA adenine methyltransferase</fullName>
    </submittedName>
</protein>
<dbReference type="PANTHER" id="PTHR11727:SF7">
    <property type="entry name" value="DIMETHYLADENOSINE TRANSFERASE-RELATED"/>
    <property type="match status" value="1"/>
</dbReference>
<dbReference type="AlphaFoldDB" id="A0A0T6LV10"/>
<dbReference type="PANTHER" id="PTHR11727">
    <property type="entry name" value="DIMETHYLADENOSINE TRANSFERASE"/>
    <property type="match status" value="1"/>
</dbReference>
<dbReference type="eggNOG" id="COG0030">
    <property type="taxonomic scope" value="Bacteria"/>
</dbReference>
<comment type="caution">
    <text evidence="8">The sequence shown here is derived from an EMBL/GenBank/DDBJ whole genome shotgun (WGS) entry which is preliminary data.</text>
</comment>
<keyword evidence="9" id="KW-1185">Reference proteome</keyword>
<dbReference type="InterPro" id="IPR001737">
    <property type="entry name" value="KsgA/Erm"/>
</dbReference>
<evidence type="ECO:0000313" key="8">
    <source>
        <dbReference type="EMBL" id="KRV49809.1"/>
    </source>
</evidence>
<accession>A0A0T6LV10</accession>
<dbReference type="PROSITE" id="PS51689">
    <property type="entry name" value="SAM_RNA_A_N6_MT"/>
    <property type="match status" value="1"/>
</dbReference>
<name>A0A0T6LV10_WENVI</name>
<feature type="binding site" evidence="5">
    <location>
        <position position="33"/>
    </location>
    <ligand>
        <name>S-adenosyl-L-methionine</name>
        <dbReference type="ChEBI" id="CHEBI:59789"/>
    </ligand>
</feature>
<dbReference type="Gene3D" id="3.40.50.150">
    <property type="entry name" value="Vaccinia Virus protein VP39"/>
    <property type="match status" value="1"/>
</dbReference>
<evidence type="ECO:0000256" key="4">
    <source>
        <dbReference type="ARBA" id="ARBA00022884"/>
    </source>
</evidence>
<evidence type="ECO:0000256" key="1">
    <source>
        <dbReference type="ARBA" id="ARBA00022603"/>
    </source>
</evidence>
<dbReference type="InterPro" id="IPR029063">
    <property type="entry name" value="SAM-dependent_MTases_sf"/>
</dbReference>
<evidence type="ECO:0000256" key="3">
    <source>
        <dbReference type="ARBA" id="ARBA00022691"/>
    </source>
</evidence>
<dbReference type="RefSeq" id="WP_018386780.1">
    <property type="nucleotide sequence ID" value="NZ_LLZU01000010.1"/>
</dbReference>
<dbReference type="Proteomes" id="UP000050867">
    <property type="component" value="Unassembled WGS sequence"/>
</dbReference>
<keyword evidence="1 5" id="KW-0489">Methyltransferase</keyword>
<dbReference type="GO" id="GO:0003723">
    <property type="term" value="F:RNA binding"/>
    <property type="evidence" value="ECO:0007669"/>
    <property type="project" value="UniProtKB-UniRule"/>
</dbReference>
<dbReference type="SUPFAM" id="SSF53335">
    <property type="entry name" value="S-adenosyl-L-methionine-dependent methyltransferases"/>
    <property type="match status" value="1"/>
</dbReference>
<dbReference type="CDD" id="cd02440">
    <property type="entry name" value="AdoMet_MTases"/>
    <property type="match status" value="1"/>
</dbReference>
<gene>
    <name evidence="8" type="ORF">AQ490_19160</name>
</gene>
<dbReference type="OrthoDB" id="3616874at2"/>
<dbReference type="STRING" id="76728.AQ490_19160"/>
<proteinExistence type="inferred from homology"/>
<dbReference type="PROSITE" id="PS01131">
    <property type="entry name" value="RRNA_A_DIMETH"/>
    <property type="match status" value="1"/>
</dbReference>
<dbReference type="InterPro" id="IPR020598">
    <property type="entry name" value="rRNA_Ade_methylase_Trfase_N"/>
</dbReference>
<comment type="similarity">
    <text evidence="5">Belongs to the class I-like SAM-binding methyltransferase superfamily. rRNA adenine N(6)-methyltransferase family.</text>
</comment>
<keyword evidence="4 5" id="KW-0694">RNA-binding</keyword>
<feature type="binding site" evidence="5">
    <location>
        <position position="31"/>
    </location>
    <ligand>
        <name>S-adenosyl-L-methionine</name>
        <dbReference type="ChEBI" id="CHEBI:59789"/>
    </ligand>
</feature>
<reference evidence="8 9" key="1">
    <citation type="submission" date="2015-10" db="EMBL/GenBank/DDBJ databases">
        <title>Draft genome sequence of pyrrolomycin-producing Streptomyces vitaminophilus.</title>
        <authorList>
            <person name="Graham D.E."/>
            <person name="Mahan K.M."/>
            <person name="Klingeman D.M."/>
            <person name="Hettich R.L."/>
            <person name="Parry R.J."/>
        </authorList>
    </citation>
    <scope>NUCLEOTIDE SEQUENCE [LARGE SCALE GENOMIC DNA]</scope>
    <source>
        <strain evidence="8 9">ATCC 31673</strain>
    </source>
</reference>
<evidence type="ECO:0000256" key="5">
    <source>
        <dbReference type="PROSITE-ProRule" id="PRU01026"/>
    </source>
</evidence>
<keyword evidence="3 5" id="KW-0949">S-adenosyl-L-methionine</keyword>
<dbReference type="Pfam" id="PF00398">
    <property type="entry name" value="RrnaAD"/>
    <property type="match status" value="1"/>
</dbReference>
<evidence type="ECO:0000256" key="2">
    <source>
        <dbReference type="ARBA" id="ARBA00022679"/>
    </source>
</evidence>
<dbReference type="EMBL" id="LLZU01000010">
    <property type="protein sequence ID" value="KRV49809.1"/>
    <property type="molecule type" value="Genomic_DNA"/>
</dbReference>
<keyword evidence="2 5" id="KW-0808">Transferase</keyword>
<dbReference type="NCBIfam" id="NF000337">
    <property type="entry name" value="erm_SHROVE"/>
    <property type="match status" value="1"/>
</dbReference>
<feature type="binding site" evidence="5">
    <location>
        <position position="79"/>
    </location>
    <ligand>
        <name>S-adenosyl-L-methionine</name>
        <dbReference type="ChEBI" id="CHEBI:59789"/>
    </ligand>
</feature>
<dbReference type="InterPro" id="IPR020596">
    <property type="entry name" value="rRNA_Ade_Mease_Trfase_CS"/>
</dbReference>
<feature type="binding site" evidence="5">
    <location>
        <position position="120"/>
    </location>
    <ligand>
        <name>S-adenosyl-L-methionine</name>
        <dbReference type="ChEBI" id="CHEBI:59789"/>
    </ligand>
</feature>
<feature type="compositionally biased region" description="Basic and acidic residues" evidence="6">
    <location>
        <begin position="16"/>
        <end position="26"/>
    </location>
</feature>
<feature type="compositionally biased region" description="Basic residues" evidence="6">
    <location>
        <begin position="1"/>
        <end position="15"/>
    </location>
</feature>
<evidence type="ECO:0000259" key="7">
    <source>
        <dbReference type="SMART" id="SM00650"/>
    </source>
</evidence>
<dbReference type="GO" id="GO:0000179">
    <property type="term" value="F:rRNA (adenine-N6,N6-)-dimethyltransferase activity"/>
    <property type="evidence" value="ECO:0007669"/>
    <property type="project" value="UniProtKB-UniRule"/>
</dbReference>
<organism evidence="8 9">
    <name type="scientific">Wenjunlia vitaminophila</name>
    <name type="common">Streptomyces vitaminophilus</name>
    <dbReference type="NCBI Taxonomy" id="76728"/>
    <lineage>
        <taxon>Bacteria</taxon>
        <taxon>Bacillati</taxon>
        <taxon>Actinomycetota</taxon>
        <taxon>Actinomycetes</taxon>
        <taxon>Kitasatosporales</taxon>
        <taxon>Streptomycetaceae</taxon>
        <taxon>Wenjunlia</taxon>
    </lineage>
</organism>
<feature type="domain" description="Ribosomal RNA adenine methylase transferase N-terminal" evidence="7">
    <location>
        <begin position="38"/>
        <end position="202"/>
    </location>
</feature>
<feature type="binding site" evidence="5">
    <location>
        <position position="58"/>
    </location>
    <ligand>
        <name>S-adenosyl-L-methionine</name>
        <dbReference type="ChEBI" id="CHEBI:59789"/>
    </ligand>
</feature>
<sequence length="280" mass="31708">MARHQHPHRPHTSPRHRPEPAGDTRRTLSQNFLHDPRTIERVARAARLGPDDLVVEVGAGDGRLTRALARRCRQVIAYELDGHLAARLRANARRDPGIKAVHGDFLVAPAPGEPFVVVGNIPYAVTARIVDWCLNAPGLRAATLVTQREYARKRTGDYGRWSRLTVRTWPWFDWRLLARIDRDEFRPVPRVDSAVLRLERRSVPSVAEHLRPEYVRFVDLGFTGVGGCLGATLRQRYRARPLGRAFRSAGVDPRTVMALVPPDRWVGLFLALHEPERGPR</sequence>
<evidence type="ECO:0000256" key="6">
    <source>
        <dbReference type="SAM" id="MobiDB-lite"/>
    </source>
</evidence>
<dbReference type="SMART" id="SM00650">
    <property type="entry name" value="rADc"/>
    <property type="match status" value="1"/>
</dbReference>
<feature type="region of interest" description="Disordered" evidence="6">
    <location>
        <begin position="1"/>
        <end position="33"/>
    </location>
</feature>